<evidence type="ECO:0000313" key="2">
    <source>
        <dbReference type="WBParaSite" id="jg21489"/>
    </source>
</evidence>
<accession>A0A915DM97</accession>
<proteinExistence type="predicted"/>
<sequence>MEVMASKRPEGSQEPEVTQVPEVIQVPEITLAPIVAEVSNVSEVMEVVQNAPLIVPLTKNEMIRKVNDGNFSAGGPPDIF</sequence>
<organism evidence="1 2">
    <name type="scientific">Ditylenchus dipsaci</name>
    <dbReference type="NCBI Taxonomy" id="166011"/>
    <lineage>
        <taxon>Eukaryota</taxon>
        <taxon>Metazoa</taxon>
        <taxon>Ecdysozoa</taxon>
        <taxon>Nematoda</taxon>
        <taxon>Chromadorea</taxon>
        <taxon>Rhabditida</taxon>
        <taxon>Tylenchina</taxon>
        <taxon>Tylenchomorpha</taxon>
        <taxon>Sphaerularioidea</taxon>
        <taxon>Anguinidae</taxon>
        <taxon>Anguininae</taxon>
        <taxon>Ditylenchus</taxon>
    </lineage>
</organism>
<dbReference type="AlphaFoldDB" id="A0A915DM97"/>
<protein>
    <submittedName>
        <fullName evidence="2">Uncharacterized protein</fullName>
    </submittedName>
</protein>
<evidence type="ECO:0000313" key="1">
    <source>
        <dbReference type="Proteomes" id="UP000887574"/>
    </source>
</evidence>
<reference evidence="2" key="1">
    <citation type="submission" date="2022-11" db="UniProtKB">
        <authorList>
            <consortium name="WormBaseParasite"/>
        </authorList>
    </citation>
    <scope>IDENTIFICATION</scope>
</reference>
<dbReference type="Proteomes" id="UP000887574">
    <property type="component" value="Unplaced"/>
</dbReference>
<keyword evidence="1" id="KW-1185">Reference proteome</keyword>
<name>A0A915DM97_9BILA</name>
<dbReference type="WBParaSite" id="jg21489">
    <property type="protein sequence ID" value="jg21489"/>
    <property type="gene ID" value="jg21489"/>
</dbReference>